<feature type="transmembrane region" description="Helical" evidence="1">
    <location>
        <begin position="70"/>
        <end position="94"/>
    </location>
</feature>
<keyword evidence="1" id="KW-0472">Membrane</keyword>
<evidence type="ECO:0000256" key="1">
    <source>
        <dbReference type="SAM" id="Phobius"/>
    </source>
</evidence>
<dbReference type="PANTHER" id="PTHR37305:SF1">
    <property type="entry name" value="MEMBRANE PROTEIN"/>
    <property type="match status" value="1"/>
</dbReference>
<feature type="transmembrane region" description="Helical" evidence="1">
    <location>
        <begin position="20"/>
        <end position="42"/>
    </location>
</feature>
<keyword evidence="1" id="KW-1133">Transmembrane helix</keyword>
<proteinExistence type="predicted"/>
<dbReference type="PANTHER" id="PTHR37305">
    <property type="entry name" value="INTEGRAL MEMBRANE PROTEIN-RELATED"/>
    <property type="match status" value="1"/>
</dbReference>
<organism evidence="2">
    <name type="scientific">Thermorudis peleae</name>
    <dbReference type="NCBI Taxonomy" id="1382356"/>
    <lineage>
        <taxon>Bacteria</taxon>
        <taxon>Pseudomonadati</taxon>
        <taxon>Thermomicrobiota</taxon>
        <taxon>Thermomicrobia</taxon>
        <taxon>Thermomicrobia incertae sedis</taxon>
        <taxon>Thermorudis</taxon>
    </lineage>
</organism>
<dbReference type="AlphaFoldDB" id="A0A831X0R6"/>
<feature type="transmembrane region" description="Helical" evidence="1">
    <location>
        <begin position="235"/>
        <end position="257"/>
    </location>
</feature>
<keyword evidence="1" id="KW-0812">Transmembrane</keyword>
<feature type="transmembrane region" description="Helical" evidence="1">
    <location>
        <begin position="114"/>
        <end position="139"/>
    </location>
</feature>
<feature type="transmembrane region" description="Helical" evidence="1">
    <location>
        <begin position="193"/>
        <end position="215"/>
    </location>
</feature>
<feature type="transmembrane region" description="Helical" evidence="1">
    <location>
        <begin position="159"/>
        <end position="181"/>
    </location>
</feature>
<dbReference type="EMBL" id="DSIY01000008">
    <property type="protein sequence ID" value="HEG89906.1"/>
    <property type="molecule type" value="Genomic_DNA"/>
</dbReference>
<comment type="caution">
    <text evidence="2">The sequence shown here is derived from an EMBL/GenBank/DDBJ whole genome shotgun (WGS) entry which is preliminary data.</text>
</comment>
<name>A0A831X0R6_9BACT</name>
<reference evidence="2" key="1">
    <citation type="journal article" date="2020" name="mSystems">
        <title>Genome- and Community-Level Interaction Insights into Carbon Utilization and Element Cycling Functions of Hydrothermarchaeota in Hydrothermal Sediment.</title>
        <authorList>
            <person name="Zhou Z."/>
            <person name="Liu Y."/>
            <person name="Xu W."/>
            <person name="Pan J."/>
            <person name="Luo Z.H."/>
            <person name="Li M."/>
        </authorList>
    </citation>
    <scope>NUCLEOTIDE SEQUENCE [LARGE SCALE GENOMIC DNA]</scope>
    <source>
        <strain evidence="2">SpSt-210</strain>
    </source>
</reference>
<dbReference type="Pfam" id="PF12730">
    <property type="entry name" value="ABC2_membrane_4"/>
    <property type="match status" value="1"/>
</dbReference>
<accession>A0A831X0R6</accession>
<gene>
    <name evidence="2" type="ORF">ENP34_00430</name>
</gene>
<sequence>MTDFTAAMWAEALKTARSRVPWLAALGISLAPLMGGRFMLILKDPAWARRFGLVSAKAQISAGAADWPTYFALLAQAVAVGGLIVFALIAVWVFGREYTDRTVADLLALPTSRLVIVIAKFVVVTSLSAMLATLVYALGLVAGGVVGLPGWSFELAAGAAGRLMATAGLTVVLITPFAWAASAGRGYLPPVGAVFLVLFLSQVIAALGWGAYFPWSVPALFSGVAGSEVQGLGLGSYLLVMLTGVVGVAGTLAWWWLADQS</sequence>
<protein>
    <submittedName>
        <fullName evidence="2">ABC transporter permease</fullName>
    </submittedName>
</protein>
<evidence type="ECO:0000313" key="2">
    <source>
        <dbReference type="EMBL" id="HEG89906.1"/>
    </source>
</evidence>